<accession>A0A101CD75</accession>
<dbReference type="EMBL" id="LMAI01000015">
    <property type="protein sequence ID" value="KUJ54005.1"/>
    <property type="molecule type" value="Genomic_DNA"/>
</dbReference>
<dbReference type="Proteomes" id="UP000054388">
    <property type="component" value="Unassembled WGS sequence"/>
</dbReference>
<dbReference type="RefSeq" id="WP_059137922.1">
    <property type="nucleotide sequence ID" value="NZ_LMAI01000015.1"/>
</dbReference>
<protein>
    <submittedName>
        <fullName evidence="1">Uncharacterized protein</fullName>
    </submittedName>
</protein>
<organism evidence="1 2">
    <name type="scientific">Chryseobacterium aquaticum subsp. greenlandense</name>
    <dbReference type="NCBI Taxonomy" id="345663"/>
    <lineage>
        <taxon>Bacteria</taxon>
        <taxon>Pseudomonadati</taxon>
        <taxon>Bacteroidota</taxon>
        <taxon>Flavobacteriia</taxon>
        <taxon>Flavobacteriales</taxon>
        <taxon>Weeksellaceae</taxon>
        <taxon>Chryseobacterium group</taxon>
        <taxon>Chryseobacterium</taxon>
    </lineage>
</organism>
<proteinExistence type="predicted"/>
<evidence type="ECO:0000313" key="2">
    <source>
        <dbReference type="Proteomes" id="UP000054388"/>
    </source>
</evidence>
<dbReference type="AlphaFoldDB" id="A0A101CD75"/>
<evidence type="ECO:0000313" key="1">
    <source>
        <dbReference type="EMBL" id="KUJ54005.1"/>
    </source>
</evidence>
<gene>
    <name evidence="1" type="ORF">AR686_17615</name>
</gene>
<sequence length="148" mass="17788">MIFDLSNPIMKQRAIRRIKHLFDKNAKIEVLEKKKNRTYSQNNYLHLILSWYALEYGDKLAEIKLEHFKKKVNPDIFKTTHVNRHTGEEREDWRSSASLNTEEFSLATERFRNYSAQTLGLYLPEPKDLIHLEEIKNKIEEHENKIYL</sequence>
<reference evidence="1 2" key="1">
    <citation type="submission" date="2015-10" db="EMBL/GenBank/DDBJ databases">
        <title>Genome sequence of Chryseobacterium greenlandense.</title>
        <authorList>
            <person name="Newman J."/>
            <person name="Fischer K."/>
            <person name="Miller J."/>
        </authorList>
    </citation>
    <scope>NUCLEOTIDE SEQUENCE [LARGE SCALE GENOMIC DNA]</scope>
    <source>
        <strain evidence="1 2">UMB34</strain>
    </source>
</reference>
<dbReference type="SUPFAM" id="SSF103370">
    <property type="entry name" value="NinB"/>
    <property type="match status" value="1"/>
</dbReference>
<dbReference type="Gene3D" id="1.10.3790.10">
    <property type="entry name" value="NinB"/>
    <property type="match status" value="1"/>
</dbReference>
<name>A0A101CD75_9FLAO</name>
<dbReference type="InterPro" id="IPR036619">
    <property type="entry name" value="NinB_sf"/>
</dbReference>
<comment type="caution">
    <text evidence="1">The sequence shown here is derived from an EMBL/GenBank/DDBJ whole genome shotgun (WGS) entry which is preliminary data.</text>
</comment>